<organism evidence="1 2">
    <name type="scientific">Gymnopus androsaceus JB14</name>
    <dbReference type="NCBI Taxonomy" id="1447944"/>
    <lineage>
        <taxon>Eukaryota</taxon>
        <taxon>Fungi</taxon>
        <taxon>Dikarya</taxon>
        <taxon>Basidiomycota</taxon>
        <taxon>Agaricomycotina</taxon>
        <taxon>Agaricomycetes</taxon>
        <taxon>Agaricomycetidae</taxon>
        <taxon>Agaricales</taxon>
        <taxon>Marasmiineae</taxon>
        <taxon>Omphalotaceae</taxon>
        <taxon>Gymnopus</taxon>
    </lineage>
</organism>
<sequence>MATVRIPSAFLQLARELRDMIYHDAWNSTTVIGTPPESIPPHHLTNLNLAEKHRLLVEWQPPPNRGTCFGLMYSCRQVYTEMLESIERHDGISFELDLIAFKKSSADEHDGRKVKYPKESETSFDWWNIQSDDRPAALPRYLLSLVANFLLHGPLSLHRAQPSLSGGSSSTWNIDTLSIEIISGRRTYTNPYDGQMHTVPSWVVDDTEQALETHVMAMLYSSGALSGLVRAVRLLTDADEEFLAALGVGESLQANSRATAYLGSRFKAKYGSFDEYMEELRSTRRDVFLDRAPLIDCHQGVNTEATGSSLDPPLFSNPMLVNADIIYLISRELDPAKVERHDRALYDARTARITLLSLGLTNKICLEPALDVLWKEIHSMDALRYFLQRTKDLGKRARVLESMRNLLSKPRGDNQKVIVKGRIRWNRMLYYTSRVRVLSLDRPDHVGASIYARIGEAPQCIFPNLRKLCASQLLISSGSLPFFLSDSLLSVEFPSCYGEDAPDLGPSLSSVARKVPTLEEIILSQMDPSREFIVSGRYWTLPLSSFSSTLRTLEGLRILRIYHTLNHYDEDFIATISNLPKLSDLSLRVPSTTHLNYNGIRKSGFASLKHFSIGASIDEAHTFLSKIPSMVLRSLEVTTLTDPDFFDLPALLFSFNRLALKISTFSLLTRCCIELSCGTTILLASDDDLWAVFTSFLPLHEMQVFEYTFPMCLSDERIESFTLAWP</sequence>
<protein>
    <submittedName>
        <fullName evidence="1">Uncharacterized protein</fullName>
    </submittedName>
</protein>
<accession>A0A6A4HMU0</accession>
<dbReference type="OrthoDB" id="2631350at2759"/>
<dbReference type="AlphaFoldDB" id="A0A6A4HMU0"/>
<keyword evidence="2" id="KW-1185">Reference proteome</keyword>
<evidence type="ECO:0000313" key="1">
    <source>
        <dbReference type="EMBL" id="KAE9400272.1"/>
    </source>
</evidence>
<dbReference type="Proteomes" id="UP000799118">
    <property type="component" value="Unassembled WGS sequence"/>
</dbReference>
<evidence type="ECO:0000313" key="2">
    <source>
        <dbReference type="Proteomes" id="UP000799118"/>
    </source>
</evidence>
<reference evidence="1" key="1">
    <citation type="journal article" date="2019" name="Environ. Microbiol.">
        <title>Fungal ecological strategies reflected in gene transcription - a case study of two litter decomposers.</title>
        <authorList>
            <person name="Barbi F."/>
            <person name="Kohler A."/>
            <person name="Barry K."/>
            <person name="Baskaran P."/>
            <person name="Daum C."/>
            <person name="Fauchery L."/>
            <person name="Ihrmark K."/>
            <person name="Kuo A."/>
            <person name="LaButti K."/>
            <person name="Lipzen A."/>
            <person name="Morin E."/>
            <person name="Grigoriev I.V."/>
            <person name="Henrissat B."/>
            <person name="Lindahl B."/>
            <person name="Martin F."/>
        </authorList>
    </citation>
    <scope>NUCLEOTIDE SEQUENCE</scope>
    <source>
        <strain evidence="1">JB14</strain>
    </source>
</reference>
<dbReference type="EMBL" id="ML769458">
    <property type="protein sequence ID" value="KAE9400272.1"/>
    <property type="molecule type" value="Genomic_DNA"/>
</dbReference>
<gene>
    <name evidence="1" type="ORF">BT96DRAFT_1018957</name>
</gene>
<name>A0A6A4HMU0_9AGAR</name>
<proteinExistence type="predicted"/>